<dbReference type="GO" id="GO:0005516">
    <property type="term" value="F:calmodulin binding"/>
    <property type="evidence" value="ECO:0007669"/>
    <property type="project" value="TreeGrafter"/>
</dbReference>
<proteinExistence type="predicted"/>
<dbReference type="GO" id="GO:0061789">
    <property type="term" value="P:dense core granule priming"/>
    <property type="evidence" value="ECO:0007669"/>
    <property type="project" value="TreeGrafter"/>
</dbReference>
<dbReference type="GO" id="GO:0030672">
    <property type="term" value="C:synaptic vesicle membrane"/>
    <property type="evidence" value="ECO:0007669"/>
    <property type="project" value="TreeGrafter"/>
</dbReference>
<feature type="domain" description="C2" evidence="2">
    <location>
        <begin position="53"/>
        <end position="179"/>
    </location>
</feature>
<dbReference type="PROSITE" id="PS50004">
    <property type="entry name" value="C2"/>
    <property type="match status" value="1"/>
</dbReference>
<comment type="caution">
    <text evidence="3">The sequence shown here is derived from an EMBL/GenBank/DDBJ whole genome shotgun (WGS) entry which is preliminary data.</text>
</comment>
<feature type="compositionally biased region" description="Polar residues" evidence="1">
    <location>
        <begin position="420"/>
        <end position="433"/>
    </location>
</feature>
<accession>A0A814FDM9</accession>
<dbReference type="SUPFAM" id="SSF49562">
    <property type="entry name" value="C2 domain (Calcium/lipid-binding domain, CaLB)"/>
    <property type="match status" value="1"/>
</dbReference>
<dbReference type="Pfam" id="PF00168">
    <property type="entry name" value="C2"/>
    <property type="match status" value="1"/>
</dbReference>
<dbReference type="GO" id="GO:0042734">
    <property type="term" value="C:presynaptic membrane"/>
    <property type="evidence" value="ECO:0007669"/>
    <property type="project" value="TreeGrafter"/>
</dbReference>
<evidence type="ECO:0000259" key="2">
    <source>
        <dbReference type="PROSITE" id="PS50004"/>
    </source>
</evidence>
<dbReference type="EMBL" id="CAJNOO010000561">
    <property type="protein sequence ID" value="CAF0978544.1"/>
    <property type="molecule type" value="Genomic_DNA"/>
</dbReference>
<feature type="region of interest" description="Disordered" evidence="1">
    <location>
        <begin position="403"/>
        <end position="433"/>
    </location>
</feature>
<dbReference type="SMART" id="SM01145">
    <property type="entry name" value="DUF1041"/>
    <property type="match status" value="1"/>
</dbReference>
<dbReference type="Proteomes" id="UP000663882">
    <property type="component" value="Unassembled WGS sequence"/>
</dbReference>
<dbReference type="FunFam" id="2.60.40.150:FF:000002">
    <property type="entry name" value="Protein unc-13 homolog B"/>
    <property type="match status" value="1"/>
</dbReference>
<dbReference type="GO" id="GO:0043195">
    <property type="term" value="C:terminal bouton"/>
    <property type="evidence" value="ECO:0007669"/>
    <property type="project" value="TreeGrafter"/>
</dbReference>
<dbReference type="InterPro" id="IPR035892">
    <property type="entry name" value="C2_domain_sf"/>
</dbReference>
<dbReference type="PANTHER" id="PTHR10480">
    <property type="entry name" value="PROTEIN UNC-13 HOMOLOG"/>
    <property type="match status" value="1"/>
</dbReference>
<dbReference type="InterPro" id="IPR027080">
    <property type="entry name" value="Unc-13"/>
</dbReference>
<dbReference type="GO" id="GO:0031594">
    <property type="term" value="C:neuromuscular junction"/>
    <property type="evidence" value="ECO:0007669"/>
    <property type="project" value="TreeGrafter"/>
</dbReference>
<feature type="non-terminal residue" evidence="3">
    <location>
        <position position="1"/>
    </location>
</feature>
<reference evidence="3" key="1">
    <citation type="submission" date="2021-02" db="EMBL/GenBank/DDBJ databases">
        <authorList>
            <person name="Nowell W R."/>
        </authorList>
    </citation>
    <scope>NUCLEOTIDE SEQUENCE</scope>
</reference>
<sequence length="557" mass="63486">RAQKNAKHGADDKAKNLMEAMHEKMTLRETTRPLLFKTIRDVFNVDEKSHVGHMKAVKQSVLDGTSKWSAKLAITVISAQGLIAKDKSGTSDPYVTVQVGKVKKRTKTVYSELNPTWNEKFFFECHNSCDRIKVRVWDEDDDIRAKLMQKLTRESDDFLGQTIIEVRTLSDKSAVSGAIRLHISVEIKGEEKVAPYHAQYTCLHENLFYTLCENNNGQPIIPDAKGDDAWKVYFDEPSQEIVNEFAIRYGIESIYQAMTHFACLSTKYMCPGVPAVMSTLLANINAYYAHTTATTAVSAADQFAASNFGKEKFIKLLDQLHNSIRIDLSMYRNNFPSSSMDRMQDLKSTVDLLTSITFFRMKVQELSSPPRASAVVKDCVKNCIRHTYNFLFANCDEVYKRESKDQTNTTTTTTTTSTTDNNEQSNDGIQTLSTTTNVVGPSLKSLQFWHQLMYLLTCIISEDRERYSLVLNQFPSELNVGHISADTLWKLLSVDLKDHLEEHARIPAERREVKSADYMNLHFMVKRFYDTSVKIIPEAKNILPEYPNAYTPKDFKR</sequence>
<dbReference type="GO" id="GO:0017075">
    <property type="term" value="F:syntaxin-1 binding"/>
    <property type="evidence" value="ECO:0007669"/>
    <property type="project" value="TreeGrafter"/>
</dbReference>
<dbReference type="InterPro" id="IPR000008">
    <property type="entry name" value="C2_dom"/>
</dbReference>
<dbReference type="GO" id="GO:0099525">
    <property type="term" value="P:presynaptic dense core vesicle exocytosis"/>
    <property type="evidence" value="ECO:0007669"/>
    <property type="project" value="TreeGrafter"/>
</dbReference>
<dbReference type="GO" id="GO:0035249">
    <property type="term" value="P:synaptic transmission, glutamatergic"/>
    <property type="evidence" value="ECO:0007669"/>
    <property type="project" value="TreeGrafter"/>
</dbReference>
<dbReference type="GO" id="GO:0098831">
    <property type="term" value="C:presynaptic active zone cytoplasmic component"/>
    <property type="evidence" value="ECO:0007669"/>
    <property type="project" value="TreeGrafter"/>
</dbReference>
<dbReference type="AlphaFoldDB" id="A0A814FDM9"/>
<evidence type="ECO:0000256" key="1">
    <source>
        <dbReference type="SAM" id="MobiDB-lite"/>
    </source>
</evidence>
<dbReference type="OrthoDB" id="5831756at2759"/>
<dbReference type="PRINTS" id="PR00360">
    <property type="entry name" value="C2DOMAIN"/>
</dbReference>
<evidence type="ECO:0000313" key="4">
    <source>
        <dbReference type="Proteomes" id="UP000663882"/>
    </source>
</evidence>
<organism evidence="3 4">
    <name type="scientific">Rotaria sordida</name>
    <dbReference type="NCBI Taxonomy" id="392033"/>
    <lineage>
        <taxon>Eukaryota</taxon>
        <taxon>Metazoa</taxon>
        <taxon>Spiralia</taxon>
        <taxon>Gnathifera</taxon>
        <taxon>Rotifera</taxon>
        <taxon>Eurotatoria</taxon>
        <taxon>Bdelloidea</taxon>
        <taxon>Philodinida</taxon>
        <taxon>Philodinidae</taxon>
        <taxon>Rotaria</taxon>
    </lineage>
</organism>
<evidence type="ECO:0000313" key="3">
    <source>
        <dbReference type="EMBL" id="CAF0978544.1"/>
    </source>
</evidence>
<dbReference type="InterPro" id="IPR010439">
    <property type="entry name" value="MUN_dom"/>
</dbReference>
<feature type="compositionally biased region" description="Low complexity" evidence="1">
    <location>
        <begin position="407"/>
        <end position="419"/>
    </location>
</feature>
<dbReference type="PANTHER" id="PTHR10480:SF12">
    <property type="entry name" value="UNC-13, ISOFORM E"/>
    <property type="match status" value="1"/>
</dbReference>
<dbReference type="SMART" id="SM00239">
    <property type="entry name" value="C2"/>
    <property type="match status" value="1"/>
</dbReference>
<dbReference type="GO" id="GO:0016081">
    <property type="term" value="P:synaptic vesicle docking"/>
    <property type="evidence" value="ECO:0007669"/>
    <property type="project" value="TreeGrafter"/>
</dbReference>
<dbReference type="GO" id="GO:0016082">
    <property type="term" value="P:synaptic vesicle priming"/>
    <property type="evidence" value="ECO:0007669"/>
    <property type="project" value="TreeGrafter"/>
</dbReference>
<protein>
    <recommendedName>
        <fullName evidence="2">C2 domain-containing protein</fullName>
    </recommendedName>
</protein>
<dbReference type="Gene3D" id="2.60.40.150">
    <property type="entry name" value="C2 domain"/>
    <property type="match status" value="1"/>
</dbReference>
<dbReference type="Pfam" id="PF06292">
    <property type="entry name" value="MUN"/>
    <property type="match status" value="1"/>
</dbReference>
<name>A0A814FDM9_9BILA</name>
<gene>
    <name evidence="3" type="ORF">RFH988_LOCUS13019</name>
</gene>
<dbReference type="GO" id="GO:0019992">
    <property type="term" value="F:diacylglycerol binding"/>
    <property type="evidence" value="ECO:0007669"/>
    <property type="project" value="InterPro"/>
</dbReference>